<proteinExistence type="predicted"/>
<gene>
    <name evidence="1" type="ORF">NDU88_003785</name>
</gene>
<protein>
    <submittedName>
        <fullName evidence="1">Uncharacterized protein</fullName>
    </submittedName>
</protein>
<evidence type="ECO:0000313" key="2">
    <source>
        <dbReference type="Proteomes" id="UP001066276"/>
    </source>
</evidence>
<accession>A0AAV7W350</accession>
<dbReference type="Proteomes" id="UP001066276">
    <property type="component" value="Chromosome 1_2"/>
</dbReference>
<sequence>MGVGSCVECGDGMCLVGWNAAGAAGRRRRLEWGRKHIMEVVLCDVEINVKIVPTLHDFSACIFITKCLLSFPGLERLCEPFHLAHVRG</sequence>
<dbReference type="AlphaFoldDB" id="A0AAV7W350"/>
<reference evidence="1" key="1">
    <citation type="journal article" date="2022" name="bioRxiv">
        <title>Sequencing and chromosome-scale assembly of the giantPleurodeles waltlgenome.</title>
        <authorList>
            <person name="Brown T."/>
            <person name="Elewa A."/>
            <person name="Iarovenko S."/>
            <person name="Subramanian E."/>
            <person name="Araus A.J."/>
            <person name="Petzold A."/>
            <person name="Susuki M."/>
            <person name="Suzuki K.-i.T."/>
            <person name="Hayashi T."/>
            <person name="Toyoda A."/>
            <person name="Oliveira C."/>
            <person name="Osipova E."/>
            <person name="Leigh N.D."/>
            <person name="Simon A."/>
            <person name="Yun M.H."/>
        </authorList>
    </citation>
    <scope>NUCLEOTIDE SEQUENCE</scope>
    <source>
        <strain evidence="1">20211129_DDA</strain>
        <tissue evidence="1">Liver</tissue>
    </source>
</reference>
<organism evidence="1 2">
    <name type="scientific">Pleurodeles waltl</name>
    <name type="common">Iberian ribbed newt</name>
    <dbReference type="NCBI Taxonomy" id="8319"/>
    <lineage>
        <taxon>Eukaryota</taxon>
        <taxon>Metazoa</taxon>
        <taxon>Chordata</taxon>
        <taxon>Craniata</taxon>
        <taxon>Vertebrata</taxon>
        <taxon>Euteleostomi</taxon>
        <taxon>Amphibia</taxon>
        <taxon>Batrachia</taxon>
        <taxon>Caudata</taxon>
        <taxon>Salamandroidea</taxon>
        <taxon>Salamandridae</taxon>
        <taxon>Pleurodelinae</taxon>
        <taxon>Pleurodeles</taxon>
    </lineage>
</organism>
<evidence type="ECO:0000313" key="1">
    <source>
        <dbReference type="EMBL" id="KAJ1208399.1"/>
    </source>
</evidence>
<keyword evidence="2" id="KW-1185">Reference proteome</keyword>
<dbReference type="EMBL" id="JANPWB010000002">
    <property type="protein sequence ID" value="KAJ1208399.1"/>
    <property type="molecule type" value="Genomic_DNA"/>
</dbReference>
<name>A0AAV7W350_PLEWA</name>
<comment type="caution">
    <text evidence="1">The sequence shown here is derived from an EMBL/GenBank/DDBJ whole genome shotgun (WGS) entry which is preliminary data.</text>
</comment>